<dbReference type="EMBL" id="FSQZ01000001">
    <property type="protein sequence ID" value="SIN64955.1"/>
    <property type="molecule type" value="Genomic_DNA"/>
</dbReference>
<sequence>MKALYGFLAFVILIAFFLSPPCVGAEKNATTEVTLRSDELYYDPNSGKVTAKGSVEVTREDLVVKSPFAEGFIDGREFRFWNGVDASWPSREANLTCLELKMTKDEMGTLLRASGKSHMIRGKDEEIRCNDLEWLDGKTIYYSAMGNVNARMKQMDIVAERVTRRGDDFDATQVQQFRDKERGVTMSAQEVKGKIKDELIDEMWARGNVVIVHEPKDGERTNITGDQAHYIRDKGVLEVSGNAKAVQEGKTIEAESLVYYVEDRHIEALGRPKVVVEVKEE</sequence>
<dbReference type="InterPro" id="IPR052037">
    <property type="entry name" value="LPS_export_LptA"/>
</dbReference>
<evidence type="ECO:0000256" key="2">
    <source>
        <dbReference type="SAM" id="SignalP"/>
    </source>
</evidence>
<keyword evidence="1 2" id="KW-0732">Signal</keyword>
<gene>
    <name evidence="3" type="ORF">SAMN05444368_0693</name>
</gene>
<organism evidence="3 4">
    <name type="scientific">Acetomicrobium flavidum</name>
    <dbReference type="NCBI Taxonomy" id="49896"/>
    <lineage>
        <taxon>Bacteria</taxon>
        <taxon>Thermotogati</taxon>
        <taxon>Synergistota</taxon>
        <taxon>Synergistia</taxon>
        <taxon>Synergistales</taxon>
        <taxon>Acetomicrobiaceae</taxon>
        <taxon>Acetomicrobium</taxon>
    </lineage>
</organism>
<evidence type="ECO:0000313" key="4">
    <source>
        <dbReference type="Proteomes" id="UP000185093"/>
    </source>
</evidence>
<evidence type="ECO:0000313" key="3">
    <source>
        <dbReference type="EMBL" id="SIN64955.1"/>
    </source>
</evidence>
<dbReference type="PANTHER" id="PTHR36504">
    <property type="entry name" value="LIPOPOLYSACCHARIDE EXPORT SYSTEM PROTEIN LPTA"/>
    <property type="match status" value="1"/>
</dbReference>
<reference evidence="3 4" key="1">
    <citation type="submission" date="2016-11" db="EMBL/GenBank/DDBJ databases">
        <authorList>
            <person name="Varghese N."/>
            <person name="Submissions S."/>
        </authorList>
    </citation>
    <scope>NUCLEOTIDE SEQUENCE [LARGE SCALE GENOMIC DNA]</scope>
    <source>
        <strain evidence="3 4">DSM 20664</strain>
    </source>
</reference>
<comment type="caution">
    <text evidence="3">The sequence shown here is derived from an EMBL/GenBank/DDBJ whole genome shotgun (WGS) entry which is preliminary data.</text>
</comment>
<accession>A0ABY1JC57</accession>
<feature type="chain" id="PRO_5046406361" description="Organic solvent tolerance-like N-terminal domain-containing protein" evidence="2">
    <location>
        <begin position="25"/>
        <end position="281"/>
    </location>
</feature>
<feature type="signal peptide" evidence="2">
    <location>
        <begin position="1"/>
        <end position="24"/>
    </location>
</feature>
<dbReference type="RefSeq" id="WP_074199278.1">
    <property type="nucleotide sequence ID" value="NZ_FSQZ01000001.1"/>
</dbReference>
<protein>
    <recommendedName>
        <fullName evidence="5">Organic solvent tolerance-like N-terminal domain-containing protein</fullName>
    </recommendedName>
</protein>
<name>A0ABY1JC57_9BACT</name>
<dbReference type="Gene3D" id="2.60.450.10">
    <property type="entry name" value="Lipopolysaccharide (LPS) transport protein A like domain"/>
    <property type="match status" value="1"/>
</dbReference>
<evidence type="ECO:0000256" key="1">
    <source>
        <dbReference type="ARBA" id="ARBA00022729"/>
    </source>
</evidence>
<keyword evidence="4" id="KW-1185">Reference proteome</keyword>
<evidence type="ECO:0008006" key="5">
    <source>
        <dbReference type="Google" id="ProtNLM"/>
    </source>
</evidence>
<proteinExistence type="predicted"/>
<dbReference type="Proteomes" id="UP000185093">
    <property type="component" value="Unassembled WGS sequence"/>
</dbReference>
<dbReference type="PANTHER" id="PTHR36504:SF1">
    <property type="entry name" value="LIPOPOLYSACCHARIDE EXPORT SYSTEM PROTEIN LPTA"/>
    <property type="match status" value="1"/>
</dbReference>